<name>A0ABR1NS00_DIAER</name>
<comment type="caution">
    <text evidence="1">The sequence shown here is derived from an EMBL/GenBank/DDBJ whole genome shotgun (WGS) entry which is preliminary data.</text>
</comment>
<evidence type="ECO:0000313" key="1">
    <source>
        <dbReference type="EMBL" id="KAK7713053.1"/>
    </source>
</evidence>
<gene>
    <name evidence="1" type="ORF">SLS63_012196</name>
</gene>
<proteinExistence type="predicted"/>
<organism evidence="1 2">
    <name type="scientific">Diaporthe eres</name>
    <name type="common">Phomopsis oblonga</name>
    <dbReference type="NCBI Taxonomy" id="83184"/>
    <lineage>
        <taxon>Eukaryota</taxon>
        <taxon>Fungi</taxon>
        <taxon>Dikarya</taxon>
        <taxon>Ascomycota</taxon>
        <taxon>Pezizomycotina</taxon>
        <taxon>Sordariomycetes</taxon>
        <taxon>Sordariomycetidae</taxon>
        <taxon>Diaporthales</taxon>
        <taxon>Diaporthaceae</taxon>
        <taxon>Diaporthe</taxon>
        <taxon>Diaporthe eres species complex</taxon>
    </lineage>
</organism>
<reference evidence="1 2" key="1">
    <citation type="submission" date="2024-02" db="EMBL/GenBank/DDBJ databases">
        <title>De novo assembly and annotation of 12 fungi associated with fruit tree decline syndrome in Ontario, Canada.</title>
        <authorList>
            <person name="Sulman M."/>
            <person name="Ellouze W."/>
            <person name="Ilyukhin E."/>
        </authorList>
    </citation>
    <scope>NUCLEOTIDE SEQUENCE [LARGE SCALE GENOMIC DNA]</scope>
    <source>
        <strain evidence="1 2">M169</strain>
    </source>
</reference>
<evidence type="ECO:0000313" key="2">
    <source>
        <dbReference type="Proteomes" id="UP001430848"/>
    </source>
</evidence>
<protein>
    <submittedName>
        <fullName evidence="1">Uncharacterized protein</fullName>
    </submittedName>
</protein>
<dbReference type="EMBL" id="JAKNSF020000130">
    <property type="protein sequence ID" value="KAK7713053.1"/>
    <property type="molecule type" value="Genomic_DNA"/>
</dbReference>
<sequence>MDDFSPVGAENHQTRLAFPGLRTYGANGLRLELDRHLGVDDKEPSYYHTYRHTPSRRLLGSSDTAGSIYDVPPVTWNGAADERTRDDVQTVVSAGFEMARRAPLQRRDQALREFSFQVPHEIARLNPEARHFKLEDMGPMYDLKTEYRAFDAAKDARAFLYFPNGAVKATAAFVAINAEFKPPDESWRDPAIGRKGRKENIGMLVAGMLAWDTQYPIWTGLRPDIIGRIETGELPVIISFRQIACGAIYHTESENYKQPESTGLMMDLTKIA</sequence>
<accession>A0ABR1NS00</accession>
<dbReference type="Proteomes" id="UP001430848">
    <property type="component" value="Unassembled WGS sequence"/>
</dbReference>
<keyword evidence="2" id="KW-1185">Reference proteome</keyword>